<dbReference type="InterPro" id="IPR000847">
    <property type="entry name" value="LysR_HTH_N"/>
</dbReference>
<dbReference type="InterPro" id="IPR036390">
    <property type="entry name" value="WH_DNA-bd_sf"/>
</dbReference>
<reference evidence="7" key="1">
    <citation type="submission" date="2011-03" db="EMBL/GenBank/DDBJ databases">
        <authorList>
            <person name="Ben R."/>
            <person name="Zhi W.D."/>
            <person name="Ling S.Y."/>
        </authorList>
    </citation>
    <scope>NUCLEOTIDE SEQUENCE</scope>
    <source>
        <strain evidence="7">MG1</strain>
    </source>
</reference>
<evidence type="ECO:0000256" key="1">
    <source>
        <dbReference type="ARBA" id="ARBA00009437"/>
    </source>
</evidence>
<dbReference type="Pfam" id="PF00126">
    <property type="entry name" value="HTH_1"/>
    <property type="match status" value="1"/>
</dbReference>
<evidence type="ECO:0000313" key="7">
    <source>
        <dbReference type="EMBL" id="AEI83415.1"/>
    </source>
</evidence>
<accession>F8U1P3</accession>
<evidence type="ECO:0000256" key="2">
    <source>
        <dbReference type="ARBA" id="ARBA00022491"/>
    </source>
</evidence>
<evidence type="ECO:0000259" key="6">
    <source>
        <dbReference type="PROSITE" id="PS50931"/>
    </source>
</evidence>
<keyword evidence="5" id="KW-0804">Transcription</keyword>
<protein>
    <submittedName>
        <fullName evidence="7">SlaR</fullName>
    </submittedName>
</protein>
<keyword evidence="4" id="KW-0238">DNA-binding</keyword>
<dbReference type="Gene3D" id="1.10.10.10">
    <property type="entry name" value="Winged helix-like DNA-binding domain superfamily/Winged helix DNA-binding domain"/>
    <property type="match status" value="1"/>
</dbReference>
<dbReference type="InterPro" id="IPR036388">
    <property type="entry name" value="WH-like_DNA-bd_sf"/>
</dbReference>
<evidence type="ECO:0000256" key="4">
    <source>
        <dbReference type="ARBA" id="ARBA00023125"/>
    </source>
</evidence>
<dbReference type="Gene3D" id="3.40.190.290">
    <property type="match status" value="1"/>
</dbReference>
<evidence type="ECO:0000256" key="5">
    <source>
        <dbReference type="ARBA" id="ARBA00023163"/>
    </source>
</evidence>
<dbReference type="FunFam" id="1.10.10.10:FF:000001">
    <property type="entry name" value="LysR family transcriptional regulator"/>
    <property type="match status" value="1"/>
</dbReference>
<organism evidence="7">
    <name type="scientific">Serratia marcescens</name>
    <dbReference type="NCBI Taxonomy" id="615"/>
    <lineage>
        <taxon>Bacteria</taxon>
        <taxon>Pseudomonadati</taxon>
        <taxon>Pseudomonadota</taxon>
        <taxon>Gammaproteobacteria</taxon>
        <taxon>Enterobacterales</taxon>
        <taxon>Yersiniaceae</taxon>
        <taxon>Serratia</taxon>
    </lineage>
</organism>
<dbReference type="GO" id="GO:0006351">
    <property type="term" value="P:DNA-templated transcription"/>
    <property type="evidence" value="ECO:0007669"/>
    <property type="project" value="TreeGrafter"/>
</dbReference>
<dbReference type="InterPro" id="IPR058163">
    <property type="entry name" value="LysR-type_TF_proteobact-type"/>
</dbReference>
<dbReference type="InterPro" id="IPR005119">
    <property type="entry name" value="LysR_subst-bd"/>
</dbReference>
<dbReference type="EMBL" id="JF519735">
    <property type="protein sequence ID" value="AEI83415.1"/>
    <property type="molecule type" value="Genomic_DNA"/>
</dbReference>
<reference evidence="7" key="2">
    <citation type="journal article" date="2012" name="Appl. Microbiol. Biotechnol.">
        <title>Characterization and regulation of the 2,3-butanediol pathway in Serratia marcescens.</title>
        <authorList>
            <person name="Rao B."/>
            <person name="Zhang L.Y."/>
            <person name="Sun J."/>
            <person name="Su G."/>
            <person name="Wei D."/>
            <person name="Chu J."/>
            <person name="Zhu J."/>
            <person name="Shen Y."/>
        </authorList>
    </citation>
    <scope>NUCLEOTIDE SEQUENCE</scope>
    <source>
        <strain evidence="7">MG1</strain>
    </source>
</reference>
<dbReference type="Pfam" id="PF03466">
    <property type="entry name" value="LysR_substrate"/>
    <property type="match status" value="1"/>
</dbReference>
<evidence type="ECO:0000256" key="3">
    <source>
        <dbReference type="ARBA" id="ARBA00023015"/>
    </source>
</evidence>
<gene>
    <name evidence="7" type="primary">slaR</name>
</gene>
<dbReference type="PANTHER" id="PTHR30537">
    <property type="entry name" value="HTH-TYPE TRANSCRIPTIONAL REGULATOR"/>
    <property type="match status" value="1"/>
</dbReference>
<dbReference type="SUPFAM" id="SSF46785">
    <property type="entry name" value="Winged helix' DNA-binding domain"/>
    <property type="match status" value="1"/>
</dbReference>
<dbReference type="GO" id="GO:0043565">
    <property type="term" value="F:sequence-specific DNA binding"/>
    <property type="evidence" value="ECO:0007669"/>
    <property type="project" value="TreeGrafter"/>
</dbReference>
<dbReference type="PROSITE" id="PS50931">
    <property type="entry name" value="HTH_LYSR"/>
    <property type="match status" value="1"/>
</dbReference>
<proteinExistence type="inferred from homology"/>
<dbReference type="SUPFAM" id="SSF53850">
    <property type="entry name" value="Periplasmic binding protein-like II"/>
    <property type="match status" value="1"/>
</dbReference>
<keyword evidence="2" id="KW-0678">Repressor</keyword>
<dbReference type="AlphaFoldDB" id="F8U1P3"/>
<dbReference type="GO" id="GO:0003700">
    <property type="term" value="F:DNA-binding transcription factor activity"/>
    <property type="evidence" value="ECO:0007669"/>
    <property type="project" value="InterPro"/>
</dbReference>
<dbReference type="PANTHER" id="PTHR30537:SF66">
    <property type="entry name" value="IRON-REGULATED VIRULENCE REGULATORY PROTEIN IRGB"/>
    <property type="match status" value="1"/>
</dbReference>
<dbReference type="CDD" id="cd08422">
    <property type="entry name" value="PBP2_CrgA_like"/>
    <property type="match status" value="1"/>
</dbReference>
<comment type="similarity">
    <text evidence="1">Belongs to the LysR transcriptional regulatory family.</text>
</comment>
<name>F8U1P3_SERMA</name>
<sequence>MQPGKNICYLELSAARFMRFLSMRPGCDGAEARRQPAARVAAAPSAEKQVFIRNAFAYNAKMNDARYVEHLPIFLDVARLGSFSAAARRLGMVPSSLVRHIDALESALGAALFVRSTRGLLLTDAGELLLTRAAALMTDITGLRAELSALNETPQGTLRISCLPTFGKTYVLPLLPTLAERYPQLSVDLDLTERLTDPTQERLDAALRIGEQKDSALYASRIATQRWVMCASPAYVARYGLPADLEALPQHRLIARYHKQQPACWAQILDAALMSRCTMALRCDDFTAQRQAALLGLGIAFLPNWVVGPDVQHGQLVQMLEDPRHEQQGIYLLRPMAKVSARLAAFTALLQQTIGQPPSWG</sequence>
<keyword evidence="3" id="KW-0805">Transcription regulation</keyword>
<feature type="domain" description="HTH lysR-type" evidence="6">
    <location>
        <begin position="70"/>
        <end position="123"/>
    </location>
</feature>